<organism evidence="2 3">
    <name type="scientific">Tagetes erecta</name>
    <name type="common">African marigold</name>
    <dbReference type="NCBI Taxonomy" id="13708"/>
    <lineage>
        <taxon>Eukaryota</taxon>
        <taxon>Viridiplantae</taxon>
        <taxon>Streptophyta</taxon>
        <taxon>Embryophyta</taxon>
        <taxon>Tracheophyta</taxon>
        <taxon>Spermatophyta</taxon>
        <taxon>Magnoliopsida</taxon>
        <taxon>eudicotyledons</taxon>
        <taxon>Gunneridae</taxon>
        <taxon>Pentapetalae</taxon>
        <taxon>asterids</taxon>
        <taxon>campanulids</taxon>
        <taxon>Asterales</taxon>
        <taxon>Asteraceae</taxon>
        <taxon>Asteroideae</taxon>
        <taxon>Heliantheae alliance</taxon>
        <taxon>Tageteae</taxon>
        <taxon>Tagetes</taxon>
    </lineage>
</organism>
<dbReference type="PANTHER" id="PTHR33095:SF127">
    <property type="entry name" value="OS05G0578100 PROTEIN"/>
    <property type="match status" value="1"/>
</dbReference>
<evidence type="ECO:0000256" key="1">
    <source>
        <dbReference type="SAM" id="MobiDB-lite"/>
    </source>
</evidence>
<comment type="caution">
    <text evidence="2">The sequence shown here is derived from an EMBL/GenBank/DDBJ whole genome shotgun (WGS) entry which is preliminary data.</text>
</comment>
<name>A0AAD8P0E4_TARER</name>
<keyword evidence="3" id="KW-1185">Reference proteome</keyword>
<dbReference type="Proteomes" id="UP001229421">
    <property type="component" value="Unassembled WGS sequence"/>
</dbReference>
<reference evidence="2" key="1">
    <citation type="journal article" date="2023" name="bioRxiv">
        <title>Improved chromosome-level genome assembly for marigold (Tagetes erecta).</title>
        <authorList>
            <person name="Jiang F."/>
            <person name="Yuan L."/>
            <person name="Wang S."/>
            <person name="Wang H."/>
            <person name="Xu D."/>
            <person name="Wang A."/>
            <person name="Fan W."/>
        </authorList>
    </citation>
    <scope>NUCLEOTIDE SEQUENCE</scope>
    <source>
        <strain evidence="2">WSJ</strain>
        <tissue evidence="2">Leaf</tissue>
    </source>
</reference>
<dbReference type="InterPro" id="IPR012442">
    <property type="entry name" value="DUF1645_plant"/>
</dbReference>
<dbReference type="PANTHER" id="PTHR33095">
    <property type="entry name" value="OS07G0619500 PROTEIN"/>
    <property type="match status" value="1"/>
</dbReference>
<feature type="region of interest" description="Disordered" evidence="1">
    <location>
        <begin position="179"/>
        <end position="198"/>
    </location>
</feature>
<sequence length="291" mass="32723">METSSSTFISPSFNTHPANDIADIADRVVHELRTQNGFVNDDVFSFRDDDIPPDTATDEEVTTNNHNHRQIVKQNEEINADEHDFEFPVSSNQIVSDDHISLQYPVFDKSLLSEIDFSFGNGVNLMETVTECKAVPSTRPSLRKLLSEDRDSISPSTSSSELDDLNGIAPATYCVWKPKPEQQQQQRGKHKKSNSISIGNSSKRWKVRDLLKRSYSDDSYSSGKDDSPVVVFVNDEKVNKNIKASTKAEKNIPAYKSKGGNLRLPPYLPYRQDQVTAVGHFNGSSTNLYRY</sequence>
<evidence type="ECO:0000313" key="3">
    <source>
        <dbReference type="Proteomes" id="UP001229421"/>
    </source>
</evidence>
<accession>A0AAD8P0E4</accession>
<gene>
    <name evidence="2" type="ORF">QVD17_16328</name>
</gene>
<proteinExistence type="predicted"/>
<dbReference type="EMBL" id="JAUHHV010000004">
    <property type="protein sequence ID" value="KAK1427637.1"/>
    <property type="molecule type" value="Genomic_DNA"/>
</dbReference>
<feature type="region of interest" description="Disordered" evidence="1">
    <location>
        <begin position="146"/>
        <end position="165"/>
    </location>
</feature>
<protein>
    <submittedName>
        <fullName evidence="2">Uncharacterized protein</fullName>
    </submittedName>
</protein>
<dbReference type="AlphaFoldDB" id="A0AAD8P0E4"/>
<dbReference type="Pfam" id="PF07816">
    <property type="entry name" value="DUF1645"/>
    <property type="match status" value="1"/>
</dbReference>
<evidence type="ECO:0000313" key="2">
    <source>
        <dbReference type="EMBL" id="KAK1427637.1"/>
    </source>
</evidence>